<dbReference type="EMBL" id="AEYE02000038">
    <property type="protein sequence ID" value="EPE93919.1"/>
    <property type="molecule type" value="Genomic_DNA"/>
</dbReference>
<protein>
    <submittedName>
        <fullName evidence="6">Carbohydrate ABC transporter membrane protein 2</fullName>
    </submittedName>
</protein>
<reference evidence="6 7" key="1">
    <citation type="journal article" date="2012" name="J. Bacteriol.">
        <title>Genome sequence of Rhizobium grahamii CCGE502, a broad-host-range symbiont with low nodulation competitiveness in Phaseolus vulgaris.</title>
        <authorList>
            <person name="Althabegoiti M.J."/>
            <person name="Lozano L."/>
            <person name="Torres-Tejerizo G."/>
            <person name="Ormeno-Orrillo E."/>
            <person name="Rogel M.A."/>
            <person name="Gonzalez V."/>
            <person name="Martinez-Romero E."/>
        </authorList>
    </citation>
    <scope>NUCLEOTIDE SEQUENCE [LARGE SCALE GENOMIC DNA]</scope>
    <source>
        <strain evidence="6 7">CCGE 502</strain>
        <plasmid evidence="6">pRg502a</plasmid>
    </source>
</reference>
<dbReference type="Proteomes" id="UP000014411">
    <property type="component" value="Unassembled WGS sequence"/>
</dbReference>
<evidence type="ECO:0000256" key="5">
    <source>
        <dbReference type="SAM" id="Phobius"/>
    </source>
</evidence>
<evidence type="ECO:0000256" key="1">
    <source>
        <dbReference type="ARBA" id="ARBA00004141"/>
    </source>
</evidence>
<accession>S3H5A2</accession>
<keyword evidence="2 5" id="KW-0812">Transmembrane</keyword>
<keyword evidence="4 5" id="KW-0472">Membrane</keyword>
<dbReference type="AlphaFoldDB" id="S3H5A2"/>
<dbReference type="RefSeq" id="WP_016558689.1">
    <property type="nucleotide sequence ID" value="NZ_AEYE02000038.1"/>
</dbReference>
<keyword evidence="6" id="KW-0614">Plasmid</keyword>
<evidence type="ECO:0000256" key="4">
    <source>
        <dbReference type="ARBA" id="ARBA00023136"/>
    </source>
</evidence>
<comment type="subcellular location">
    <subcellularLocation>
        <location evidence="1">Membrane</location>
        <topology evidence="1">Multi-pass membrane protein</topology>
    </subcellularLocation>
</comment>
<evidence type="ECO:0000313" key="7">
    <source>
        <dbReference type="Proteomes" id="UP000014411"/>
    </source>
</evidence>
<dbReference type="SUPFAM" id="SSF161098">
    <property type="entry name" value="MetI-like"/>
    <property type="match status" value="1"/>
</dbReference>
<organism evidence="6 7">
    <name type="scientific">Rhizobium grahamii CCGE 502</name>
    <dbReference type="NCBI Taxonomy" id="990285"/>
    <lineage>
        <taxon>Bacteria</taxon>
        <taxon>Pseudomonadati</taxon>
        <taxon>Pseudomonadota</taxon>
        <taxon>Alphaproteobacteria</taxon>
        <taxon>Hyphomicrobiales</taxon>
        <taxon>Rhizobiaceae</taxon>
        <taxon>Rhizobium/Agrobacterium group</taxon>
        <taxon>Rhizobium</taxon>
    </lineage>
</organism>
<name>S3H5A2_9HYPH</name>
<dbReference type="HOGENOM" id="CLU_3084024_0_0_5"/>
<evidence type="ECO:0000256" key="2">
    <source>
        <dbReference type="ARBA" id="ARBA00022692"/>
    </source>
</evidence>
<dbReference type="GO" id="GO:0016020">
    <property type="term" value="C:membrane"/>
    <property type="evidence" value="ECO:0007669"/>
    <property type="project" value="UniProtKB-SubCell"/>
</dbReference>
<proteinExistence type="predicted"/>
<evidence type="ECO:0000256" key="3">
    <source>
        <dbReference type="ARBA" id="ARBA00022989"/>
    </source>
</evidence>
<gene>
    <name evidence="6" type="ORF">RGCCGE502_34066</name>
</gene>
<feature type="transmembrane region" description="Helical" evidence="5">
    <location>
        <begin position="15"/>
        <end position="37"/>
    </location>
</feature>
<evidence type="ECO:0000313" key="6">
    <source>
        <dbReference type="EMBL" id="EPE93919.1"/>
    </source>
</evidence>
<dbReference type="InterPro" id="IPR035906">
    <property type="entry name" value="MetI-like_sf"/>
</dbReference>
<geneLocation type="plasmid" evidence="6">
    <name>pRg502a</name>
</geneLocation>
<sequence>MPLAIAQFAGQYQTVFGQMMAAAVISVAPVIVIATIFRDQIIRGFADGMMKG</sequence>
<keyword evidence="3 5" id="KW-1133">Transmembrane helix</keyword>
<keyword evidence="7" id="KW-1185">Reference proteome</keyword>
<comment type="caution">
    <text evidence="6">The sequence shown here is derived from an EMBL/GenBank/DDBJ whole genome shotgun (WGS) entry which is preliminary data.</text>
</comment>